<feature type="domain" description="Plasmid pRiA4b Orf3-like" evidence="1">
    <location>
        <begin position="287"/>
        <end position="457"/>
    </location>
</feature>
<keyword evidence="3" id="KW-1185">Reference proteome</keyword>
<proteinExistence type="predicted"/>
<dbReference type="PANTHER" id="PTHR41878:SF1">
    <property type="entry name" value="TNPR PROTEIN"/>
    <property type="match status" value="1"/>
</dbReference>
<dbReference type="AlphaFoldDB" id="A0A1G9FM06"/>
<gene>
    <name evidence="2" type="ORF">SAMN05216216_1138</name>
</gene>
<reference evidence="3" key="1">
    <citation type="submission" date="2016-10" db="EMBL/GenBank/DDBJ databases">
        <authorList>
            <person name="Varghese N."/>
            <person name="Submissions S."/>
        </authorList>
    </citation>
    <scope>NUCLEOTIDE SEQUENCE [LARGE SCALE GENOMIC DNA]</scope>
    <source>
        <strain evidence="3">CGMCC 1.8895</strain>
    </source>
</reference>
<dbReference type="STRING" id="576118.SAMN05216216_1138"/>
<name>A0A1G9FM06_9BACL</name>
<dbReference type="InterPro" id="IPR024047">
    <property type="entry name" value="MM3350-like_sf"/>
</dbReference>
<dbReference type="EMBL" id="FNFY01000013">
    <property type="protein sequence ID" value="SDK89414.1"/>
    <property type="molecule type" value="Genomic_DNA"/>
</dbReference>
<dbReference type="InterPro" id="IPR012912">
    <property type="entry name" value="Plasmid_pRiA4b_Orf3-like"/>
</dbReference>
<protein>
    <submittedName>
        <fullName evidence="2">PRiA4b ORF-3-like protein</fullName>
    </submittedName>
</protein>
<dbReference type="SUPFAM" id="SSF159941">
    <property type="entry name" value="MM3350-like"/>
    <property type="match status" value="1"/>
</dbReference>
<organism evidence="2 3">
    <name type="scientific">Lacicoccus qingdaonensis</name>
    <dbReference type="NCBI Taxonomy" id="576118"/>
    <lineage>
        <taxon>Bacteria</taxon>
        <taxon>Bacillati</taxon>
        <taxon>Bacillota</taxon>
        <taxon>Bacilli</taxon>
        <taxon>Bacillales</taxon>
        <taxon>Salinicoccaceae</taxon>
        <taxon>Lacicoccus</taxon>
    </lineage>
</organism>
<sequence>MNPLQFYRKFLSNNDLVRANIGLEAFETINDLEELAEVLSARTADDYFLEVVADELTDMEVNLIKRLTRTTTLTQYHTVDYKPEKYPMLTGFVLLLEDKDGKGVIHRTAVEGLKKFIFDVDALEQLLTDDDEELETDSEYLNKLPEHVRNLVHGIGEDITLKNELEMYPFNGLQIIVKNLNFAVDHGMGQTEEDVIYSVLTNPEYMKKALVNLPYETILFLKSAVENDDRYFKVNQKTESLFHFGMSMEIDSHGCIYPEVFQTLKHVNLKRMVAIAKGGVSLAEYNAMRVKVTLKDTHVPIIRELIIPARLNFFELHLVIQRAMGWWTSHLAKFSAGDKFIHMYGTYEENAEFSRPGTIHLNGIETMVDGVLIEHGELTYLYDYGDHWEHDVELMELLKEPPVVYPSVDKRKGPIPIEDSGGVHGFEETMRILEDETHPEHEDVTMWVKSTNYRKTYQKQQINKKLKELFAGGAPIMNDDVY</sequence>
<evidence type="ECO:0000313" key="2">
    <source>
        <dbReference type="EMBL" id="SDK89414.1"/>
    </source>
</evidence>
<dbReference type="Proteomes" id="UP000199008">
    <property type="component" value="Unassembled WGS sequence"/>
</dbReference>
<evidence type="ECO:0000313" key="3">
    <source>
        <dbReference type="Proteomes" id="UP000199008"/>
    </source>
</evidence>
<dbReference type="Gene3D" id="3.10.290.30">
    <property type="entry name" value="MM3350-like"/>
    <property type="match status" value="1"/>
</dbReference>
<accession>A0A1G9FM06</accession>
<dbReference type="Pfam" id="PF07929">
    <property type="entry name" value="PRiA4_ORF3"/>
    <property type="match status" value="1"/>
</dbReference>
<evidence type="ECO:0000259" key="1">
    <source>
        <dbReference type="Pfam" id="PF07929"/>
    </source>
</evidence>
<dbReference type="PANTHER" id="PTHR41878">
    <property type="entry name" value="LEXA REPRESSOR-RELATED"/>
    <property type="match status" value="1"/>
</dbReference>